<sequence>MSGGQGAQTPNCQVSLSAVCSAAGEGGAAMATGLPARPPDSTGPWLPALIGPIRHCGHRSAELREDRGVESWRDTGEGCLEPLTGACSLQHQPGDGTGNGAWGLSARLQQEIQSLTPLRSWPRPLCVAGEAPRAWLPQGAGTGEPREPQRVRLQPESLWRVWTVRVACGFRPGSGLLLHPKQGRCSLRPQPVAPFWAPG</sequence>
<gene>
    <name evidence="1" type="ORF">mPipKuh1_010700</name>
</gene>
<protein>
    <submittedName>
        <fullName evidence="1">Uncharacterized protein</fullName>
    </submittedName>
</protein>
<dbReference type="Proteomes" id="UP000558488">
    <property type="component" value="Unassembled WGS sequence"/>
</dbReference>
<dbReference type="EMBL" id="JACAGB010000085">
    <property type="protein sequence ID" value="KAF6273024.1"/>
    <property type="molecule type" value="Genomic_DNA"/>
</dbReference>
<evidence type="ECO:0000313" key="2">
    <source>
        <dbReference type="Proteomes" id="UP000558488"/>
    </source>
</evidence>
<organism evidence="1 2">
    <name type="scientific">Pipistrellus kuhlii</name>
    <name type="common">Kuhl's pipistrelle</name>
    <dbReference type="NCBI Taxonomy" id="59472"/>
    <lineage>
        <taxon>Eukaryota</taxon>
        <taxon>Metazoa</taxon>
        <taxon>Chordata</taxon>
        <taxon>Craniata</taxon>
        <taxon>Vertebrata</taxon>
        <taxon>Euteleostomi</taxon>
        <taxon>Mammalia</taxon>
        <taxon>Eutheria</taxon>
        <taxon>Laurasiatheria</taxon>
        <taxon>Chiroptera</taxon>
        <taxon>Yangochiroptera</taxon>
        <taxon>Vespertilionidae</taxon>
        <taxon>Pipistrellus</taxon>
    </lineage>
</organism>
<name>A0A7J7RAB5_PIPKU</name>
<comment type="caution">
    <text evidence="1">The sequence shown here is derived from an EMBL/GenBank/DDBJ whole genome shotgun (WGS) entry which is preliminary data.</text>
</comment>
<accession>A0A7J7RAB5</accession>
<dbReference type="AlphaFoldDB" id="A0A7J7RAB5"/>
<evidence type="ECO:0000313" key="1">
    <source>
        <dbReference type="EMBL" id="KAF6273024.1"/>
    </source>
</evidence>
<keyword evidence="2" id="KW-1185">Reference proteome</keyword>
<reference evidence="1 2" key="1">
    <citation type="journal article" date="2020" name="Nature">
        <title>Six reference-quality genomes reveal evolution of bat adaptations.</title>
        <authorList>
            <person name="Jebb D."/>
            <person name="Huang Z."/>
            <person name="Pippel M."/>
            <person name="Hughes G.M."/>
            <person name="Lavrichenko K."/>
            <person name="Devanna P."/>
            <person name="Winkler S."/>
            <person name="Jermiin L.S."/>
            <person name="Skirmuntt E.C."/>
            <person name="Katzourakis A."/>
            <person name="Burkitt-Gray L."/>
            <person name="Ray D.A."/>
            <person name="Sullivan K.A.M."/>
            <person name="Roscito J.G."/>
            <person name="Kirilenko B.M."/>
            <person name="Davalos L.M."/>
            <person name="Corthals A.P."/>
            <person name="Power M.L."/>
            <person name="Jones G."/>
            <person name="Ransome R.D."/>
            <person name="Dechmann D.K.N."/>
            <person name="Locatelli A.G."/>
            <person name="Puechmaille S.J."/>
            <person name="Fedrigo O."/>
            <person name="Jarvis E.D."/>
            <person name="Hiller M."/>
            <person name="Vernes S.C."/>
            <person name="Myers E.W."/>
            <person name="Teeling E.C."/>
        </authorList>
    </citation>
    <scope>NUCLEOTIDE SEQUENCE [LARGE SCALE GENOMIC DNA]</scope>
    <source>
        <strain evidence="1">MPipKuh1</strain>
        <tissue evidence="1">Flight muscle</tissue>
    </source>
</reference>
<proteinExistence type="predicted"/>